<reference evidence="3" key="1">
    <citation type="journal article" date="2015" name="BMC Genomics">
        <title>Genomic and transcriptomic analysis of the endophytic fungus Pestalotiopsis fici reveals its lifestyle and high potential for synthesis of natural products.</title>
        <authorList>
            <person name="Wang X."/>
            <person name="Zhang X."/>
            <person name="Liu L."/>
            <person name="Xiang M."/>
            <person name="Wang W."/>
            <person name="Sun X."/>
            <person name="Che Y."/>
            <person name="Guo L."/>
            <person name="Liu G."/>
            <person name="Guo L."/>
            <person name="Wang C."/>
            <person name="Yin W.B."/>
            <person name="Stadler M."/>
            <person name="Zhang X."/>
            <person name="Liu X."/>
        </authorList>
    </citation>
    <scope>NUCLEOTIDE SEQUENCE [LARGE SCALE GENOMIC DNA]</scope>
    <source>
        <strain evidence="3">W106-1 / CGMCC3.15140</strain>
    </source>
</reference>
<dbReference type="HOGENOM" id="CLU_071095_1_0_1"/>
<feature type="signal peptide" evidence="1">
    <location>
        <begin position="1"/>
        <end position="18"/>
    </location>
</feature>
<gene>
    <name evidence="2" type="ORF">PFICI_11369</name>
</gene>
<dbReference type="EMBL" id="KI912116">
    <property type="protein sequence ID" value="ETS77495.1"/>
    <property type="molecule type" value="Genomic_DNA"/>
</dbReference>
<dbReference type="RefSeq" id="XP_007838141.1">
    <property type="nucleotide sequence ID" value="XM_007839950.1"/>
</dbReference>
<dbReference type="PANTHER" id="PTHR39219">
    <property type="entry name" value="ER MEMBRANE PROTEIN COMPLEX SUBUNIT 10"/>
    <property type="match status" value="1"/>
</dbReference>
<proteinExistence type="predicted"/>
<dbReference type="Proteomes" id="UP000030651">
    <property type="component" value="Unassembled WGS sequence"/>
</dbReference>
<dbReference type="Pfam" id="PF21203">
    <property type="entry name" value="ECM10"/>
    <property type="match status" value="1"/>
</dbReference>
<evidence type="ECO:0000313" key="3">
    <source>
        <dbReference type="Proteomes" id="UP000030651"/>
    </source>
</evidence>
<keyword evidence="1" id="KW-0732">Signal</keyword>
<accession>W3WUH0</accession>
<dbReference type="eggNOG" id="ENOG502SCMA">
    <property type="taxonomic scope" value="Eukaryota"/>
</dbReference>
<dbReference type="OMA" id="ADIFYWP"/>
<feature type="chain" id="PRO_5004833972" evidence="1">
    <location>
        <begin position="19"/>
        <end position="196"/>
    </location>
</feature>
<sequence>MKLPTLFSGLLLAGLASAAERTAAVYIQPVLSSAPAPVLLAQVTYDPYLPSEASISNFEFPDFEESGFGEARSVRVGVWSPSTQSWSGSASVASIQNFGKGYSPHVILHVNQGSGDVVGAALRGVRIDAGQTRDFGPKAVVNVVGKGEQVALNAPVKLTPDGKKREEETEKTFLQKYWWLIGIVVLLSMTGGGDGK</sequence>
<evidence type="ECO:0000313" key="2">
    <source>
        <dbReference type="EMBL" id="ETS77495.1"/>
    </source>
</evidence>
<dbReference type="STRING" id="1229662.W3WUH0"/>
<dbReference type="InParanoid" id="W3WUH0"/>
<dbReference type="OrthoDB" id="1894652at2759"/>
<evidence type="ECO:0000256" key="1">
    <source>
        <dbReference type="SAM" id="SignalP"/>
    </source>
</evidence>
<organism evidence="2 3">
    <name type="scientific">Pestalotiopsis fici (strain W106-1 / CGMCC3.15140)</name>
    <dbReference type="NCBI Taxonomy" id="1229662"/>
    <lineage>
        <taxon>Eukaryota</taxon>
        <taxon>Fungi</taxon>
        <taxon>Dikarya</taxon>
        <taxon>Ascomycota</taxon>
        <taxon>Pezizomycotina</taxon>
        <taxon>Sordariomycetes</taxon>
        <taxon>Xylariomycetidae</taxon>
        <taxon>Amphisphaeriales</taxon>
        <taxon>Sporocadaceae</taxon>
        <taxon>Pestalotiopsis</taxon>
    </lineage>
</organism>
<keyword evidence="3" id="KW-1185">Reference proteome</keyword>
<dbReference type="GeneID" id="19276382"/>
<dbReference type="PANTHER" id="PTHR39219:SF1">
    <property type="entry name" value="ER MEMBRANE PROTEIN COMPLEX SUBUNIT 10"/>
    <property type="match status" value="1"/>
</dbReference>
<dbReference type="KEGG" id="pfy:PFICI_11369"/>
<protein>
    <submittedName>
        <fullName evidence="2">Uncharacterized protein</fullName>
    </submittedName>
</protein>
<dbReference type="AlphaFoldDB" id="W3WUH0"/>
<name>W3WUH0_PESFW</name>